<dbReference type="STRING" id="1464122.SAMN05421737_11152"/>
<accession>A0A1G6MZB5</accession>
<dbReference type="OrthoDB" id="104542at2"/>
<reference evidence="2" key="1">
    <citation type="submission" date="2016-09" db="EMBL/GenBank/DDBJ databases">
        <authorList>
            <person name="Varghese N."/>
            <person name="Submissions S."/>
        </authorList>
    </citation>
    <scope>NUCLEOTIDE SEQUENCE [LARGE SCALE GENOMIC DNA]</scope>
    <source>
        <strain evidence="2">25nlg</strain>
    </source>
</reference>
<proteinExistence type="predicted"/>
<protein>
    <submittedName>
        <fullName evidence="1">Uncharacterized protein</fullName>
    </submittedName>
</protein>
<evidence type="ECO:0000313" key="2">
    <source>
        <dbReference type="Proteomes" id="UP000242662"/>
    </source>
</evidence>
<keyword evidence="2" id="KW-1185">Reference proteome</keyword>
<evidence type="ECO:0000313" key="1">
    <source>
        <dbReference type="EMBL" id="SDC60929.1"/>
    </source>
</evidence>
<gene>
    <name evidence="1" type="ORF">SAMN05421737_11152</name>
</gene>
<sequence length="70" mass="7709">MTIEEVLQKHEHHLLSIPDVIAIGVGKKNGQDVIQVFVVKKVGELKEAVPHHLEGFLVDVIEAGEITPHV</sequence>
<name>A0A1G6MZB5_9BACI</name>
<dbReference type="EMBL" id="FMYM01000011">
    <property type="protein sequence ID" value="SDC60929.1"/>
    <property type="molecule type" value="Genomic_DNA"/>
</dbReference>
<dbReference type="Proteomes" id="UP000242662">
    <property type="component" value="Unassembled WGS sequence"/>
</dbReference>
<dbReference type="AlphaFoldDB" id="A0A1G6MZB5"/>
<dbReference type="RefSeq" id="WP_090776449.1">
    <property type="nucleotide sequence ID" value="NZ_FMYM01000011.1"/>
</dbReference>
<organism evidence="1 2">
    <name type="scientific">Shouchella lonarensis</name>
    <dbReference type="NCBI Taxonomy" id="1464122"/>
    <lineage>
        <taxon>Bacteria</taxon>
        <taxon>Bacillati</taxon>
        <taxon>Bacillota</taxon>
        <taxon>Bacilli</taxon>
        <taxon>Bacillales</taxon>
        <taxon>Bacillaceae</taxon>
        <taxon>Shouchella</taxon>
    </lineage>
</organism>